<dbReference type="InterPro" id="IPR000477">
    <property type="entry name" value="RT_dom"/>
</dbReference>
<organism evidence="2 3">
    <name type="scientific">Volvox reticuliferus</name>
    <dbReference type="NCBI Taxonomy" id="1737510"/>
    <lineage>
        <taxon>Eukaryota</taxon>
        <taxon>Viridiplantae</taxon>
        <taxon>Chlorophyta</taxon>
        <taxon>core chlorophytes</taxon>
        <taxon>Chlorophyceae</taxon>
        <taxon>CS clade</taxon>
        <taxon>Chlamydomonadales</taxon>
        <taxon>Volvocaceae</taxon>
        <taxon>Volvox</taxon>
    </lineage>
</organism>
<dbReference type="InterPro" id="IPR043128">
    <property type="entry name" value="Rev_trsase/Diguanyl_cyclase"/>
</dbReference>
<proteinExistence type="predicted"/>
<sequence length="101" mass="11926">MYRLSPLELDEVKRQVVMDRMFRLYIDRFIVCYLEDIVVYSKMREEHPEHLKLVLEVFRREHLFAKHAKCLLLGTASGRVLGPHCVSHWHQDEPTEGSCGS</sequence>
<dbReference type="Proteomes" id="UP000747110">
    <property type="component" value="Unassembled WGS sequence"/>
</dbReference>
<accession>A0A8J4D231</accession>
<reference evidence="2" key="1">
    <citation type="journal article" date="2021" name="Proc. Natl. Acad. Sci. U.S.A.">
        <title>Three genomes in the algal genus Volvox reveal the fate of a haploid sex-determining region after a transition to homothallism.</title>
        <authorList>
            <person name="Yamamoto K."/>
            <person name="Hamaji T."/>
            <person name="Kawai-Toyooka H."/>
            <person name="Matsuzaki R."/>
            <person name="Takahashi F."/>
            <person name="Nishimura Y."/>
            <person name="Kawachi M."/>
            <person name="Noguchi H."/>
            <person name="Minakuchi Y."/>
            <person name="Umen J.G."/>
            <person name="Toyoda A."/>
            <person name="Nozaki H."/>
        </authorList>
    </citation>
    <scope>NUCLEOTIDE SEQUENCE</scope>
    <source>
        <strain evidence="2">NIES-3786</strain>
    </source>
</reference>
<dbReference type="PANTHER" id="PTHR24559:SF444">
    <property type="entry name" value="REVERSE TRANSCRIPTASE DOMAIN-CONTAINING PROTEIN"/>
    <property type="match status" value="1"/>
</dbReference>
<protein>
    <recommendedName>
        <fullName evidence="1">Reverse transcriptase domain-containing protein</fullName>
    </recommendedName>
</protein>
<dbReference type="EMBL" id="BNCP01000114">
    <property type="protein sequence ID" value="GIL93535.1"/>
    <property type="molecule type" value="Genomic_DNA"/>
</dbReference>
<dbReference type="InterPro" id="IPR043502">
    <property type="entry name" value="DNA/RNA_pol_sf"/>
</dbReference>
<dbReference type="PANTHER" id="PTHR24559">
    <property type="entry name" value="TRANSPOSON TY3-I GAG-POL POLYPROTEIN"/>
    <property type="match status" value="1"/>
</dbReference>
<keyword evidence="3" id="KW-1185">Reference proteome</keyword>
<dbReference type="Gene3D" id="3.30.70.270">
    <property type="match status" value="1"/>
</dbReference>
<dbReference type="Pfam" id="PF00078">
    <property type="entry name" value="RVT_1"/>
    <property type="match status" value="1"/>
</dbReference>
<name>A0A8J4D231_9CHLO</name>
<dbReference type="InterPro" id="IPR053134">
    <property type="entry name" value="RNA-dir_DNA_polymerase"/>
</dbReference>
<dbReference type="AlphaFoldDB" id="A0A8J4D231"/>
<gene>
    <name evidence="2" type="ORF">Vretifemale_20939</name>
</gene>
<evidence type="ECO:0000313" key="2">
    <source>
        <dbReference type="EMBL" id="GIL93535.1"/>
    </source>
</evidence>
<feature type="domain" description="Reverse transcriptase" evidence="1">
    <location>
        <begin position="15"/>
        <end position="82"/>
    </location>
</feature>
<comment type="caution">
    <text evidence="2">The sequence shown here is derived from an EMBL/GenBank/DDBJ whole genome shotgun (WGS) entry which is preliminary data.</text>
</comment>
<dbReference type="SUPFAM" id="SSF56672">
    <property type="entry name" value="DNA/RNA polymerases"/>
    <property type="match status" value="1"/>
</dbReference>
<evidence type="ECO:0000313" key="3">
    <source>
        <dbReference type="Proteomes" id="UP000747110"/>
    </source>
</evidence>
<evidence type="ECO:0000259" key="1">
    <source>
        <dbReference type="Pfam" id="PF00078"/>
    </source>
</evidence>